<sequence length="542" mass="57721">MTEAAIHPDSGQAKAAAQPHAYMGAGGEAVDWMKIFLGFGGMVIGQFMAMLDIQIVASSLVQIQAGIGATADEISWVQTIYLLAEVVIMPLTAYLTKMWGTRSFYVIAVVGFIVTSVAVGLSSSVGMMIFFRALQGVFAGAMIPPIFATAMTVFPPDKRITANVIVGLIVTLAPTVGPTLGGHLTEALNWRWLFFINVPVGALVIFLVGRYGDFDKGDPSLSKGIDWWGLGLMTVFLLSMQYVLEEGNDEGWFEADLILWLTVTAALTGVAFIWRQLAYRQPIVSLTPFRDRNFTLGIIMTFISGASLFGGTFLLPIFLGQIRGFSSAEVGTTMLVSGLSMFLSAPLAGRLVRMVDARISMVVGFALAAWAIQLGVRVTDEWGFREFFVLQAVRGFGTMIAMIASQQMAVSTLPVSAMKDASGLINLVRNVAGAIGLALLSTILTHQAAVHYADLASAVSIANPQSTAMFDGLVQMMTAGGMADPEGGARKAFSMMMHRQASTLSFGDAFGVLAMGCWVAAALAFFARPGRPGAAPANTEAH</sequence>
<feature type="transmembrane region" description="Helical" evidence="8">
    <location>
        <begin position="330"/>
        <end position="352"/>
    </location>
</feature>
<evidence type="ECO:0000256" key="5">
    <source>
        <dbReference type="ARBA" id="ARBA00022692"/>
    </source>
</evidence>
<accession>B4RBH8</accession>
<feature type="transmembrane region" description="Helical" evidence="8">
    <location>
        <begin position="256"/>
        <end position="274"/>
    </location>
</feature>
<evidence type="ECO:0000256" key="7">
    <source>
        <dbReference type="ARBA" id="ARBA00023136"/>
    </source>
</evidence>
<keyword evidence="6 8" id="KW-1133">Transmembrane helix</keyword>
<feature type="transmembrane region" description="Helical" evidence="8">
    <location>
        <begin position="396"/>
        <end position="415"/>
    </location>
</feature>
<comment type="similarity">
    <text evidence="2">Belongs to the major facilitator superfamily. EmrB family.</text>
</comment>
<feature type="transmembrane region" description="Helical" evidence="8">
    <location>
        <begin position="224"/>
        <end position="244"/>
    </location>
</feature>
<evidence type="ECO:0000313" key="10">
    <source>
        <dbReference type="EMBL" id="ACG76438.1"/>
    </source>
</evidence>
<feature type="transmembrane region" description="Helical" evidence="8">
    <location>
        <begin position="35"/>
        <end position="56"/>
    </location>
</feature>
<dbReference type="eggNOG" id="COG2814">
    <property type="taxonomic scope" value="Bacteria"/>
</dbReference>
<dbReference type="Gene3D" id="1.20.1250.20">
    <property type="entry name" value="MFS general substrate transporter like domains"/>
    <property type="match status" value="1"/>
</dbReference>
<feature type="transmembrane region" description="Helical" evidence="8">
    <location>
        <begin position="427"/>
        <end position="449"/>
    </location>
</feature>
<dbReference type="EMBL" id="CP000747">
    <property type="protein sequence ID" value="ACG76438.1"/>
    <property type="molecule type" value="Genomic_DNA"/>
</dbReference>
<keyword evidence="11" id="KW-1185">Reference proteome</keyword>
<comment type="subcellular location">
    <subcellularLocation>
        <location evidence="1">Cell membrane</location>
        <topology evidence="1">Multi-pass membrane protein</topology>
    </subcellularLocation>
</comment>
<feature type="transmembrane region" description="Helical" evidence="8">
    <location>
        <begin position="192"/>
        <end position="212"/>
    </location>
</feature>
<dbReference type="InterPro" id="IPR004638">
    <property type="entry name" value="EmrB-like"/>
</dbReference>
<dbReference type="NCBIfam" id="TIGR00711">
    <property type="entry name" value="efflux_EmrB"/>
    <property type="match status" value="1"/>
</dbReference>
<feature type="transmembrane region" description="Helical" evidence="8">
    <location>
        <begin position="129"/>
        <end position="148"/>
    </location>
</feature>
<name>B4RBH8_PHEZH</name>
<evidence type="ECO:0000256" key="4">
    <source>
        <dbReference type="ARBA" id="ARBA00022475"/>
    </source>
</evidence>
<dbReference type="GO" id="GO:0022857">
    <property type="term" value="F:transmembrane transporter activity"/>
    <property type="evidence" value="ECO:0007669"/>
    <property type="project" value="InterPro"/>
</dbReference>
<feature type="transmembrane region" description="Helical" evidence="8">
    <location>
        <begin position="160"/>
        <end position="180"/>
    </location>
</feature>
<dbReference type="STRING" id="450851.PHZ_c0024"/>
<protein>
    <submittedName>
        <fullName evidence="10">Multidrug efflux transporter, permease protein</fullName>
    </submittedName>
</protein>
<feature type="transmembrane region" description="Helical" evidence="8">
    <location>
        <begin position="294"/>
        <end position="318"/>
    </location>
</feature>
<feature type="transmembrane region" description="Helical" evidence="8">
    <location>
        <begin position="359"/>
        <end position="376"/>
    </location>
</feature>
<dbReference type="Proteomes" id="UP000001868">
    <property type="component" value="Chromosome"/>
</dbReference>
<dbReference type="Gene3D" id="1.20.1720.10">
    <property type="entry name" value="Multidrug resistance protein D"/>
    <property type="match status" value="1"/>
</dbReference>
<reference evidence="10 11" key="1">
    <citation type="journal article" date="2008" name="BMC Genomics">
        <title>Complete genome of Phenylobacterium zucineum - a novel facultative intracellular bacterium isolated from human erythroleukemia cell line K562.</title>
        <authorList>
            <person name="Luo Y."/>
            <person name="Xu X."/>
            <person name="Ding Z."/>
            <person name="Liu Z."/>
            <person name="Zhang B."/>
            <person name="Yan Z."/>
            <person name="Sun J."/>
            <person name="Hu S."/>
            <person name="Hu X."/>
        </authorList>
    </citation>
    <scope>NUCLEOTIDE SEQUENCE [LARGE SCALE GENOMIC DNA]</scope>
    <source>
        <strain evidence="10 11">HLK1</strain>
    </source>
</reference>
<evidence type="ECO:0000256" key="2">
    <source>
        <dbReference type="ARBA" id="ARBA00008537"/>
    </source>
</evidence>
<dbReference type="InterPro" id="IPR036259">
    <property type="entry name" value="MFS_trans_sf"/>
</dbReference>
<dbReference type="PANTHER" id="PTHR42718">
    <property type="entry name" value="MAJOR FACILITATOR SUPERFAMILY MULTIDRUG TRANSPORTER MFSC"/>
    <property type="match status" value="1"/>
</dbReference>
<dbReference type="PROSITE" id="PS50850">
    <property type="entry name" value="MFS"/>
    <property type="match status" value="1"/>
</dbReference>
<keyword evidence="3" id="KW-0813">Transport</keyword>
<evidence type="ECO:0000259" key="9">
    <source>
        <dbReference type="PROSITE" id="PS50850"/>
    </source>
</evidence>
<organism evidence="10 11">
    <name type="scientific">Phenylobacterium zucineum (strain HLK1)</name>
    <dbReference type="NCBI Taxonomy" id="450851"/>
    <lineage>
        <taxon>Bacteria</taxon>
        <taxon>Pseudomonadati</taxon>
        <taxon>Pseudomonadota</taxon>
        <taxon>Alphaproteobacteria</taxon>
        <taxon>Caulobacterales</taxon>
        <taxon>Caulobacteraceae</taxon>
        <taxon>Phenylobacterium</taxon>
    </lineage>
</organism>
<feature type="domain" description="Major facilitator superfamily (MFS) profile" evidence="9">
    <location>
        <begin position="38"/>
        <end position="532"/>
    </location>
</feature>
<feature type="transmembrane region" description="Helical" evidence="8">
    <location>
        <begin position="504"/>
        <end position="526"/>
    </location>
</feature>
<keyword evidence="7 8" id="KW-0472">Membrane</keyword>
<dbReference type="InterPro" id="IPR020846">
    <property type="entry name" value="MFS_dom"/>
</dbReference>
<feature type="transmembrane region" description="Helical" evidence="8">
    <location>
        <begin position="103"/>
        <end position="123"/>
    </location>
</feature>
<keyword evidence="5 8" id="KW-0812">Transmembrane</keyword>
<dbReference type="GO" id="GO:0005886">
    <property type="term" value="C:plasma membrane"/>
    <property type="evidence" value="ECO:0007669"/>
    <property type="project" value="UniProtKB-SubCell"/>
</dbReference>
<dbReference type="RefSeq" id="WP_012520586.1">
    <property type="nucleotide sequence ID" value="NC_011144.1"/>
</dbReference>
<dbReference type="AlphaFoldDB" id="B4RBH8"/>
<dbReference type="CDD" id="cd17503">
    <property type="entry name" value="MFS_LmrB_MDR_like"/>
    <property type="match status" value="1"/>
</dbReference>
<dbReference type="InterPro" id="IPR011701">
    <property type="entry name" value="MFS"/>
</dbReference>
<evidence type="ECO:0000256" key="8">
    <source>
        <dbReference type="SAM" id="Phobius"/>
    </source>
</evidence>
<evidence type="ECO:0000256" key="6">
    <source>
        <dbReference type="ARBA" id="ARBA00022989"/>
    </source>
</evidence>
<evidence type="ECO:0000256" key="3">
    <source>
        <dbReference type="ARBA" id="ARBA00022448"/>
    </source>
</evidence>
<proteinExistence type="inferred from homology"/>
<evidence type="ECO:0000313" key="11">
    <source>
        <dbReference type="Proteomes" id="UP000001868"/>
    </source>
</evidence>
<dbReference type="PANTHER" id="PTHR42718:SF9">
    <property type="entry name" value="MAJOR FACILITATOR SUPERFAMILY MULTIDRUG TRANSPORTER MFSC"/>
    <property type="match status" value="1"/>
</dbReference>
<dbReference type="KEGG" id="pzu:PHZ_c0024"/>
<dbReference type="SUPFAM" id="SSF103473">
    <property type="entry name" value="MFS general substrate transporter"/>
    <property type="match status" value="1"/>
</dbReference>
<dbReference type="HOGENOM" id="CLU_000960_28_0_5"/>
<gene>
    <name evidence="10" type="ordered locus">PHZ_c0024</name>
</gene>
<keyword evidence="4" id="KW-1003">Cell membrane</keyword>
<feature type="transmembrane region" description="Helical" evidence="8">
    <location>
        <begin position="76"/>
        <end position="96"/>
    </location>
</feature>
<dbReference type="Pfam" id="PF07690">
    <property type="entry name" value="MFS_1"/>
    <property type="match status" value="1"/>
</dbReference>
<evidence type="ECO:0000256" key="1">
    <source>
        <dbReference type="ARBA" id="ARBA00004651"/>
    </source>
</evidence>